<keyword evidence="4" id="KW-0645">Protease</keyword>
<dbReference type="PANTHER" id="PTHR43592:SF15">
    <property type="entry name" value="CAAX AMINO TERMINAL PROTEASE FAMILY PROTEIN"/>
    <property type="match status" value="1"/>
</dbReference>
<protein>
    <submittedName>
        <fullName evidence="4">CPBP family intramembrane metalloprotease</fullName>
    </submittedName>
</protein>
<feature type="domain" description="CAAX prenyl protease 2/Lysostaphin resistance protein A-like" evidence="3">
    <location>
        <begin position="337"/>
        <end position="395"/>
    </location>
</feature>
<feature type="transmembrane region" description="Helical" evidence="2">
    <location>
        <begin position="228"/>
        <end position="249"/>
    </location>
</feature>
<keyword evidence="2" id="KW-0472">Membrane</keyword>
<evidence type="ECO:0000259" key="3">
    <source>
        <dbReference type="Pfam" id="PF02517"/>
    </source>
</evidence>
<dbReference type="GO" id="GO:0008237">
    <property type="term" value="F:metallopeptidase activity"/>
    <property type="evidence" value="ECO:0007669"/>
    <property type="project" value="UniProtKB-KW"/>
</dbReference>
<sequence length="407" mass="44572">MQTQTPPSDAPAPASDLDSTAVMEVAELSNYEWILTAVTLLILFAFVSSITKWISLLRRGVRFFGEHAILPERPRARPYWNPLYFLFFFAVLIVANLQFNQLAADYLPTAPDVEVDVEAEVQPESAPPISVIQLLLSSASMVTATIVTMWLARTFRPRLRPGLLEGHERPKIGWLPARGDFALGFKAAWLILPPTMLLMGLVSVLQKYSHPVLDALKPDGPDSSPDFAVFAALFFTTAIVTPMVEEFWFRGILQGGLQRLADAMSDVRRWTTNAAPAYAGNVGLEPQPSAQDPYAPPWPANALPANTQPNPADGPGDASISQPATTAEADFATRSDWTPTAIWPIVVASLLFAIMHWGQGLAPIPLFFLSMGLGYLYRQTGSLVPSIVVHFVLNGFTMSATLLELLR</sequence>
<feature type="transmembrane region" description="Helical" evidence="2">
    <location>
        <begin position="341"/>
        <end position="362"/>
    </location>
</feature>
<evidence type="ECO:0000313" key="5">
    <source>
        <dbReference type="Proteomes" id="UP001202961"/>
    </source>
</evidence>
<dbReference type="RefSeq" id="WP_250931271.1">
    <property type="nucleotide sequence ID" value="NZ_JAMQBK010000062.1"/>
</dbReference>
<keyword evidence="2" id="KW-1133">Transmembrane helix</keyword>
<dbReference type="PANTHER" id="PTHR43592">
    <property type="entry name" value="CAAX AMINO TERMINAL PROTEASE"/>
    <property type="match status" value="1"/>
</dbReference>
<feature type="transmembrane region" description="Helical" evidence="2">
    <location>
        <begin position="382"/>
        <end position="406"/>
    </location>
</feature>
<proteinExistence type="predicted"/>
<accession>A0ABT0U9B9</accession>
<feature type="transmembrane region" description="Helical" evidence="2">
    <location>
        <begin position="131"/>
        <end position="152"/>
    </location>
</feature>
<keyword evidence="4" id="KW-0378">Hydrolase</keyword>
<dbReference type="Pfam" id="PF02517">
    <property type="entry name" value="Rce1-like"/>
    <property type="match status" value="1"/>
</dbReference>
<evidence type="ECO:0000256" key="2">
    <source>
        <dbReference type="SAM" id="Phobius"/>
    </source>
</evidence>
<keyword evidence="4" id="KW-0482">Metalloprotease</keyword>
<feature type="transmembrane region" description="Helical" evidence="2">
    <location>
        <begin position="33"/>
        <end position="57"/>
    </location>
</feature>
<keyword evidence="2" id="KW-0812">Transmembrane</keyword>
<dbReference type="EMBL" id="JAMQBK010000062">
    <property type="protein sequence ID" value="MCM2373515.1"/>
    <property type="molecule type" value="Genomic_DNA"/>
</dbReference>
<evidence type="ECO:0000313" key="4">
    <source>
        <dbReference type="EMBL" id="MCM2373515.1"/>
    </source>
</evidence>
<dbReference type="Proteomes" id="UP001202961">
    <property type="component" value="Unassembled WGS sequence"/>
</dbReference>
<feature type="region of interest" description="Disordered" evidence="1">
    <location>
        <begin position="286"/>
        <end position="325"/>
    </location>
</feature>
<evidence type="ECO:0000256" key="1">
    <source>
        <dbReference type="SAM" id="MobiDB-lite"/>
    </source>
</evidence>
<feature type="transmembrane region" description="Helical" evidence="2">
    <location>
        <begin position="78"/>
        <end position="99"/>
    </location>
</feature>
<dbReference type="InterPro" id="IPR003675">
    <property type="entry name" value="Rce1/LyrA-like_dom"/>
</dbReference>
<organism evidence="4 5">
    <name type="scientific">Aporhodopirellula aestuarii</name>
    <dbReference type="NCBI Taxonomy" id="2950107"/>
    <lineage>
        <taxon>Bacteria</taxon>
        <taxon>Pseudomonadati</taxon>
        <taxon>Planctomycetota</taxon>
        <taxon>Planctomycetia</taxon>
        <taxon>Pirellulales</taxon>
        <taxon>Pirellulaceae</taxon>
        <taxon>Aporhodopirellula</taxon>
    </lineage>
</organism>
<reference evidence="4 5" key="1">
    <citation type="journal article" date="2022" name="Syst. Appl. Microbiol.">
        <title>Rhodopirellula aestuarii sp. nov., a novel member of the genus Rhodopirellula isolated from brackish sediments collected in the Tagus River estuary, Portugal.</title>
        <authorList>
            <person name="Vitorino I.R."/>
            <person name="Klimek D."/>
            <person name="Calusinska M."/>
            <person name="Lobo-da-Cunha A."/>
            <person name="Vasconcelos V."/>
            <person name="Lage O.M."/>
        </authorList>
    </citation>
    <scope>NUCLEOTIDE SEQUENCE [LARGE SCALE GENOMIC DNA]</scope>
    <source>
        <strain evidence="4 5">ICT_H3.1</strain>
    </source>
</reference>
<gene>
    <name evidence="4" type="ORF">NB063_23130</name>
</gene>
<name>A0ABT0U9B9_9BACT</name>
<feature type="transmembrane region" description="Helical" evidence="2">
    <location>
        <begin position="187"/>
        <end position="208"/>
    </location>
</feature>
<keyword evidence="5" id="KW-1185">Reference proteome</keyword>
<comment type="caution">
    <text evidence="4">The sequence shown here is derived from an EMBL/GenBank/DDBJ whole genome shotgun (WGS) entry which is preliminary data.</text>
</comment>